<dbReference type="SUPFAM" id="SSF56176">
    <property type="entry name" value="FAD-binding/transporter-associated domain-like"/>
    <property type="match status" value="1"/>
</dbReference>
<feature type="domain" description="FAD-binding PCMH-type" evidence="1">
    <location>
        <begin position="1"/>
        <end position="163"/>
    </location>
</feature>
<dbReference type="Pfam" id="PF01565">
    <property type="entry name" value="FAD_binding_4"/>
    <property type="match status" value="1"/>
</dbReference>
<dbReference type="GO" id="GO:0004458">
    <property type="term" value="F:D-lactate dehydrogenase (cytochrome) activity"/>
    <property type="evidence" value="ECO:0007669"/>
    <property type="project" value="TreeGrafter"/>
</dbReference>
<dbReference type="AlphaFoldDB" id="T1AHM3"/>
<dbReference type="GO" id="GO:1903457">
    <property type="term" value="P:lactate catabolic process"/>
    <property type="evidence" value="ECO:0007669"/>
    <property type="project" value="TreeGrafter"/>
</dbReference>
<feature type="non-terminal residue" evidence="2">
    <location>
        <position position="163"/>
    </location>
</feature>
<dbReference type="InterPro" id="IPR016166">
    <property type="entry name" value="FAD-bd_PCMH"/>
</dbReference>
<proteinExistence type="predicted"/>
<organism evidence="2">
    <name type="scientific">mine drainage metagenome</name>
    <dbReference type="NCBI Taxonomy" id="410659"/>
    <lineage>
        <taxon>unclassified sequences</taxon>
        <taxon>metagenomes</taxon>
        <taxon>ecological metagenomes</taxon>
    </lineage>
</organism>
<sequence>VVPIAVVFPRSVDEVIATQQIAAAAGVALTVRGAGTSVAGNAVGPGIVLDMSRHLNRIVDVDLSEMTAVVEPGVVLDALQHRLTGSGMRFGPDPSTHSRCTIGGMIGNNACGAHSVAYGRTAENVVSLNVIDGTGRRFLAGQGLDQVPGLRDLGHRYQATISS</sequence>
<dbReference type="InterPro" id="IPR036318">
    <property type="entry name" value="FAD-bd_PCMH-like_sf"/>
</dbReference>
<evidence type="ECO:0000259" key="1">
    <source>
        <dbReference type="PROSITE" id="PS51387"/>
    </source>
</evidence>
<protein>
    <submittedName>
        <fullName evidence="2">Oxidoreductase</fullName>
    </submittedName>
</protein>
<accession>T1AHM3</accession>
<dbReference type="InterPro" id="IPR006094">
    <property type="entry name" value="Oxid_FAD_bind_N"/>
</dbReference>
<dbReference type="Gene3D" id="3.30.465.10">
    <property type="match status" value="1"/>
</dbReference>
<dbReference type="InterPro" id="IPR016169">
    <property type="entry name" value="FAD-bd_PCMH_sub2"/>
</dbReference>
<dbReference type="PANTHER" id="PTHR11748:SF119">
    <property type="entry name" value="D-2-HYDROXYGLUTARATE DEHYDROGENASE"/>
    <property type="match status" value="1"/>
</dbReference>
<dbReference type="GO" id="GO:0071949">
    <property type="term" value="F:FAD binding"/>
    <property type="evidence" value="ECO:0007669"/>
    <property type="project" value="InterPro"/>
</dbReference>
<comment type="caution">
    <text evidence="2">The sequence shown here is derived from an EMBL/GenBank/DDBJ whole genome shotgun (WGS) entry which is preliminary data.</text>
</comment>
<dbReference type="PANTHER" id="PTHR11748">
    <property type="entry name" value="D-LACTATE DEHYDROGENASE"/>
    <property type="match status" value="1"/>
</dbReference>
<feature type="non-terminal residue" evidence="2">
    <location>
        <position position="1"/>
    </location>
</feature>
<evidence type="ECO:0000313" key="2">
    <source>
        <dbReference type="EMBL" id="EQD40509.1"/>
    </source>
</evidence>
<dbReference type="EMBL" id="AUZX01012068">
    <property type="protein sequence ID" value="EQD40509.1"/>
    <property type="molecule type" value="Genomic_DNA"/>
</dbReference>
<dbReference type="GO" id="GO:0008720">
    <property type="term" value="F:D-lactate dehydrogenase (NAD+) activity"/>
    <property type="evidence" value="ECO:0007669"/>
    <property type="project" value="TreeGrafter"/>
</dbReference>
<reference evidence="2" key="2">
    <citation type="journal article" date="2014" name="ISME J.">
        <title>Microbial stratification in low pH oxic and suboxic macroscopic growths along an acid mine drainage.</title>
        <authorList>
            <person name="Mendez-Garcia C."/>
            <person name="Mesa V."/>
            <person name="Sprenger R.R."/>
            <person name="Richter M."/>
            <person name="Diez M.S."/>
            <person name="Solano J."/>
            <person name="Bargiela R."/>
            <person name="Golyshina O.V."/>
            <person name="Manteca A."/>
            <person name="Ramos J.L."/>
            <person name="Gallego J.R."/>
            <person name="Llorente I."/>
            <person name="Martins Dos Santos V.A."/>
            <person name="Jensen O.N."/>
            <person name="Pelaez A.I."/>
            <person name="Sanchez J."/>
            <person name="Ferrer M."/>
        </authorList>
    </citation>
    <scope>NUCLEOTIDE SEQUENCE</scope>
</reference>
<name>T1AHM3_9ZZZZ</name>
<dbReference type="PROSITE" id="PS51387">
    <property type="entry name" value="FAD_PCMH"/>
    <property type="match status" value="1"/>
</dbReference>
<gene>
    <name evidence="2" type="ORF">B1A_16414</name>
</gene>
<reference evidence="2" key="1">
    <citation type="submission" date="2013-08" db="EMBL/GenBank/DDBJ databases">
        <authorList>
            <person name="Mendez C."/>
            <person name="Richter M."/>
            <person name="Ferrer M."/>
            <person name="Sanchez J."/>
        </authorList>
    </citation>
    <scope>NUCLEOTIDE SEQUENCE</scope>
</reference>